<reference evidence="1 2" key="1">
    <citation type="submission" date="2018-01" db="EMBL/GenBank/DDBJ databases">
        <title>Halomonas endophytica sp. nov., isolated from storage liquid in the stems of Populus euphratica.</title>
        <authorList>
            <person name="Chen C."/>
        </authorList>
    </citation>
    <scope>NUCLEOTIDE SEQUENCE [LARGE SCALE GENOMIC DNA]</scope>
    <source>
        <strain evidence="1 2">DSM 26881</strain>
    </source>
</reference>
<protein>
    <submittedName>
        <fullName evidence="1">Type VI secretion system baseplate subunit TssG</fullName>
    </submittedName>
</protein>
<dbReference type="AlphaFoldDB" id="A0A2N7TFS2"/>
<dbReference type="PANTHER" id="PTHR35564">
    <property type="match status" value="1"/>
</dbReference>
<accession>A0A2N7TFS2</accession>
<dbReference type="EMBL" id="PNRE01000103">
    <property type="protein sequence ID" value="PMR67018.1"/>
    <property type="molecule type" value="Genomic_DNA"/>
</dbReference>
<dbReference type="Pfam" id="PF06996">
    <property type="entry name" value="T6SS_TssG"/>
    <property type="match status" value="1"/>
</dbReference>
<organism evidence="1 2">
    <name type="scientific">Halomonas heilongjiangensis</name>
    <dbReference type="NCBI Taxonomy" id="1387883"/>
    <lineage>
        <taxon>Bacteria</taxon>
        <taxon>Pseudomonadati</taxon>
        <taxon>Pseudomonadota</taxon>
        <taxon>Gammaproteobacteria</taxon>
        <taxon>Oceanospirillales</taxon>
        <taxon>Halomonadaceae</taxon>
        <taxon>Halomonas</taxon>
    </lineage>
</organism>
<dbReference type="InterPro" id="IPR010732">
    <property type="entry name" value="T6SS_TssG-like"/>
</dbReference>
<dbReference type="OrthoDB" id="1523296at2"/>
<dbReference type="NCBIfam" id="TIGR03347">
    <property type="entry name" value="VI_chp_1"/>
    <property type="match status" value="1"/>
</dbReference>
<dbReference type="Proteomes" id="UP000235346">
    <property type="component" value="Unassembled WGS sequence"/>
</dbReference>
<dbReference type="PANTHER" id="PTHR35564:SF4">
    <property type="entry name" value="CYTOPLASMIC PROTEIN"/>
    <property type="match status" value="1"/>
</dbReference>
<sequence length="353" mass="39430">MNLPGDLTGLPRALTEAPERFTLFAALRLIEAAAPERARLGRSRRVTEDAVRLAQLPSLRFAPGELTHVEPGLIEQGKVPRLYGEGFGLLGPNGPLPLHLTEYADERRRLHQDPSFADFLNLFHHRLASLFYRAWADAEPAVEADRPDNRFFWYLGALTGLGTPGLQGRDSVGDRAKLYRVGRFAALARCQEGLEDILADHLGVSVSVVPFQARWLVIPEHEWLRLGRGRPVGRLGRDASLGRRSWQCQFSFRVVLEALTREEFEAFLPGQPGLAELGDLVRAYTGDELSWDLELRLKPRQAPVLRLARGQRLGMSTWLGRHAHDGVARAFIRDAHRRLGRPRCEPGSTGQGG</sequence>
<keyword evidence="2" id="KW-1185">Reference proteome</keyword>
<dbReference type="RefSeq" id="WP_102629935.1">
    <property type="nucleotide sequence ID" value="NZ_PDOH01000048.1"/>
</dbReference>
<evidence type="ECO:0000313" key="2">
    <source>
        <dbReference type="Proteomes" id="UP000235346"/>
    </source>
</evidence>
<comment type="caution">
    <text evidence="1">The sequence shown here is derived from an EMBL/GenBank/DDBJ whole genome shotgun (WGS) entry which is preliminary data.</text>
</comment>
<gene>
    <name evidence="1" type="ORF">C1H66_21630</name>
</gene>
<proteinExistence type="predicted"/>
<evidence type="ECO:0000313" key="1">
    <source>
        <dbReference type="EMBL" id="PMR67018.1"/>
    </source>
</evidence>
<name>A0A2N7TFS2_9GAMM</name>